<dbReference type="InterPro" id="IPR036259">
    <property type="entry name" value="MFS_trans_sf"/>
</dbReference>
<comment type="similarity">
    <text evidence="1">Belongs to the sodium:galactoside symporter (TC 2.A.2) family.</text>
</comment>
<evidence type="ECO:0000256" key="2">
    <source>
        <dbReference type="SAM" id="Phobius"/>
    </source>
</evidence>
<feature type="transmembrane region" description="Helical" evidence="2">
    <location>
        <begin position="311"/>
        <end position="332"/>
    </location>
</feature>
<evidence type="ECO:0000313" key="3">
    <source>
        <dbReference type="EMBL" id="TKD50326.1"/>
    </source>
</evidence>
<protein>
    <submittedName>
        <fullName evidence="3">Sodium:melibiose symporter</fullName>
    </submittedName>
</protein>
<dbReference type="AlphaFoldDB" id="A0A4U1L2Q5"/>
<name>A0A4U1L2Q5_9SPHN</name>
<reference evidence="3 4" key="1">
    <citation type="submission" date="2019-04" db="EMBL/GenBank/DDBJ databases">
        <authorList>
            <person name="Yang Y."/>
            <person name="Wei D."/>
        </authorList>
    </citation>
    <scope>NUCLEOTIDE SEQUENCE [LARGE SCALE GENOMIC DNA]</scope>
    <source>
        <strain evidence="3 4">L-1-4w-11</strain>
    </source>
</reference>
<feature type="transmembrane region" description="Helical" evidence="2">
    <location>
        <begin position="145"/>
        <end position="164"/>
    </location>
</feature>
<organism evidence="3 4">
    <name type="scientific">Sphingomonas baiyangensis</name>
    <dbReference type="NCBI Taxonomy" id="2572576"/>
    <lineage>
        <taxon>Bacteria</taxon>
        <taxon>Pseudomonadati</taxon>
        <taxon>Pseudomonadota</taxon>
        <taxon>Alphaproteobacteria</taxon>
        <taxon>Sphingomonadales</taxon>
        <taxon>Sphingomonadaceae</taxon>
        <taxon>Sphingomonas</taxon>
    </lineage>
</organism>
<dbReference type="Gene3D" id="1.20.1250.20">
    <property type="entry name" value="MFS general substrate transporter like domains"/>
    <property type="match status" value="1"/>
</dbReference>
<comment type="caution">
    <text evidence="3">The sequence shown here is derived from an EMBL/GenBank/DDBJ whole genome shotgun (WGS) entry which is preliminary data.</text>
</comment>
<feature type="transmembrane region" description="Helical" evidence="2">
    <location>
        <begin position="185"/>
        <end position="206"/>
    </location>
</feature>
<keyword evidence="2" id="KW-0812">Transmembrane</keyword>
<feature type="transmembrane region" description="Helical" evidence="2">
    <location>
        <begin position="374"/>
        <end position="399"/>
    </location>
</feature>
<dbReference type="GO" id="GO:0015293">
    <property type="term" value="F:symporter activity"/>
    <property type="evidence" value="ECO:0007669"/>
    <property type="project" value="InterPro"/>
</dbReference>
<dbReference type="InterPro" id="IPR039672">
    <property type="entry name" value="MFS_2"/>
</dbReference>
<feature type="transmembrane region" description="Helical" evidence="2">
    <location>
        <begin position="420"/>
        <end position="445"/>
    </location>
</feature>
<feature type="transmembrane region" description="Helical" evidence="2">
    <location>
        <begin position="344"/>
        <end position="362"/>
    </location>
</feature>
<dbReference type="OrthoDB" id="9764596at2"/>
<dbReference type="SUPFAM" id="SSF103473">
    <property type="entry name" value="MFS general substrate transporter"/>
    <property type="match status" value="1"/>
</dbReference>
<proteinExistence type="inferred from homology"/>
<gene>
    <name evidence="3" type="ORF">FBR43_05795</name>
</gene>
<dbReference type="EMBL" id="SWKR01000002">
    <property type="protein sequence ID" value="TKD50326.1"/>
    <property type="molecule type" value="Genomic_DNA"/>
</dbReference>
<feature type="transmembrane region" description="Helical" evidence="2">
    <location>
        <begin position="83"/>
        <end position="105"/>
    </location>
</feature>
<sequence>MGHTRSSNSAALTCEAPPIWSRRPVPELPVADTPALPPVRRVGTTTTLAYGFGAVAYGIKDNGFGTFLLLFYNQVMGLPSAQVGFVVMCALLLDACIDPVIGIASDRTRTRWGRRHPWMYSAAVPIALGWLLLWNPPELSPGWTLAWLFGAAVLVRSAVSAYEVPSQALTPELTADYDERTRITAYRYIFGWAAGLLMLLAAYQIFLVPEPGQANGLLNRDGYTAFGATGAGIMLVAILVSALGTHAEIARLPRQPAPKGGVRTAFAELLAATRNRAFLMLMAAGLFAYTIQGISFSLSNYLYSFVWEFETATFGLLAGVLFVGVVLAFLGAPALAKRIGKPRAAALLIATAGTLQALPFVLRLAGWFPAPGEAAMVPILFGIYIVNTAASIGTAILGASMMADVVEHSEVDTGRRSEGVFFAGAFFVQKATGGVGIFVSGLILAAAGFPENATPGAVPAATLDWLTILFAGTYFALAITAAWLFLRFPFGPAEHRARIERLARAG</sequence>
<feature type="transmembrane region" description="Helical" evidence="2">
    <location>
        <begin position="226"/>
        <end position="245"/>
    </location>
</feature>
<dbReference type="Proteomes" id="UP000309138">
    <property type="component" value="Unassembled WGS sequence"/>
</dbReference>
<keyword evidence="2" id="KW-1133">Transmembrane helix</keyword>
<evidence type="ECO:0000256" key="1">
    <source>
        <dbReference type="ARBA" id="ARBA00009617"/>
    </source>
</evidence>
<dbReference type="GO" id="GO:0005886">
    <property type="term" value="C:plasma membrane"/>
    <property type="evidence" value="ECO:0007669"/>
    <property type="project" value="TreeGrafter"/>
</dbReference>
<keyword evidence="4" id="KW-1185">Reference proteome</keyword>
<dbReference type="GO" id="GO:0008643">
    <property type="term" value="P:carbohydrate transport"/>
    <property type="evidence" value="ECO:0007669"/>
    <property type="project" value="InterPro"/>
</dbReference>
<keyword evidence="2" id="KW-0472">Membrane</keyword>
<evidence type="ECO:0000313" key="4">
    <source>
        <dbReference type="Proteomes" id="UP000309138"/>
    </source>
</evidence>
<feature type="transmembrane region" description="Helical" evidence="2">
    <location>
        <begin position="117"/>
        <end position="133"/>
    </location>
</feature>
<feature type="transmembrane region" description="Helical" evidence="2">
    <location>
        <begin position="278"/>
        <end position="299"/>
    </location>
</feature>
<dbReference type="Pfam" id="PF13347">
    <property type="entry name" value="MFS_2"/>
    <property type="match status" value="1"/>
</dbReference>
<dbReference type="PANTHER" id="PTHR11328">
    <property type="entry name" value="MAJOR FACILITATOR SUPERFAMILY DOMAIN-CONTAINING PROTEIN"/>
    <property type="match status" value="1"/>
</dbReference>
<feature type="transmembrane region" description="Helical" evidence="2">
    <location>
        <begin position="465"/>
        <end position="486"/>
    </location>
</feature>
<dbReference type="PANTHER" id="PTHR11328:SF24">
    <property type="entry name" value="MAJOR FACILITATOR SUPERFAMILY (MFS) PROFILE DOMAIN-CONTAINING PROTEIN"/>
    <property type="match status" value="1"/>
</dbReference>
<accession>A0A4U1L2Q5</accession>